<keyword evidence="5 9" id="KW-1133">Transmembrane helix</keyword>
<evidence type="ECO:0000256" key="7">
    <source>
        <dbReference type="ARBA" id="ARBA00023136"/>
    </source>
</evidence>
<keyword evidence="11" id="KW-1185">Reference proteome</keyword>
<dbReference type="PANTHER" id="PTHR33281:SF19">
    <property type="entry name" value="VOLTAGE-DEPENDENT ANION CHANNEL-FORMING PROTEIN YNEE"/>
    <property type="match status" value="1"/>
</dbReference>
<comment type="similarity">
    <text evidence="8">Belongs to the anion channel-forming bestrophin (TC 1.A.46) family.</text>
</comment>
<name>A0A917J4P1_9SPHI</name>
<accession>A0A917J4P1</accession>
<evidence type="ECO:0000256" key="1">
    <source>
        <dbReference type="ARBA" id="ARBA00004651"/>
    </source>
</evidence>
<organism evidence="10 11">
    <name type="scientific">Mucilaginibacter galii</name>
    <dbReference type="NCBI Taxonomy" id="2005073"/>
    <lineage>
        <taxon>Bacteria</taxon>
        <taxon>Pseudomonadati</taxon>
        <taxon>Bacteroidota</taxon>
        <taxon>Sphingobacteriia</taxon>
        <taxon>Sphingobacteriales</taxon>
        <taxon>Sphingobacteriaceae</taxon>
        <taxon>Mucilaginibacter</taxon>
    </lineage>
</organism>
<evidence type="ECO:0000256" key="3">
    <source>
        <dbReference type="ARBA" id="ARBA00022475"/>
    </source>
</evidence>
<keyword evidence="2" id="KW-0813">Transport</keyword>
<evidence type="ECO:0000256" key="6">
    <source>
        <dbReference type="ARBA" id="ARBA00023065"/>
    </source>
</evidence>
<proteinExistence type="inferred from homology"/>
<dbReference type="EMBL" id="BMDO01000001">
    <property type="protein sequence ID" value="GGI48983.1"/>
    <property type="molecule type" value="Genomic_DNA"/>
</dbReference>
<evidence type="ECO:0000313" key="10">
    <source>
        <dbReference type="EMBL" id="GGI48983.1"/>
    </source>
</evidence>
<dbReference type="GO" id="GO:0005886">
    <property type="term" value="C:plasma membrane"/>
    <property type="evidence" value="ECO:0007669"/>
    <property type="project" value="UniProtKB-SubCell"/>
</dbReference>
<evidence type="ECO:0000256" key="2">
    <source>
        <dbReference type="ARBA" id="ARBA00022448"/>
    </source>
</evidence>
<feature type="transmembrane region" description="Helical" evidence="9">
    <location>
        <begin position="242"/>
        <end position="261"/>
    </location>
</feature>
<dbReference type="PANTHER" id="PTHR33281">
    <property type="entry name" value="UPF0187 PROTEIN YNEE"/>
    <property type="match status" value="1"/>
</dbReference>
<keyword evidence="7 9" id="KW-0472">Membrane</keyword>
<evidence type="ECO:0000256" key="9">
    <source>
        <dbReference type="SAM" id="Phobius"/>
    </source>
</evidence>
<keyword evidence="6" id="KW-0406">Ion transport</keyword>
<dbReference type="AlphaFoldDB" id="A0A917J4P1"/>
<evidence type="ECO:0000256" key="8">
    <source>
        <dbReference type="ARBA" id="ARBA00034708"/>
    </source>
</evidence>
<dbReference type="Pfam" id="PF25539">
    <property type="entry name" value="Bestrophin_2"/>
    <property type="match status" value="1"/>
</dbReference>
<comment type="caution">
    <text evidence="10">The sequence shown here is derived from an EMBL/GenBank/DDBJ whole genome shotgun (WGS) entry which is preliminary data.</text>
</comment>
<dbReference type="GO" id="GO:0005254">
    <property type="term" value="F:chloride channel activity"/>
    <property type="evidence" value="ECO:0007669"/>
    <property type="project" value="InterPro"/>
</dbReference>
<feature type="transmembrane region" description="Helical" evidence="9">
    <location>
        <begin position="52"/>
        <end position="74"/>
    </location>
</feature>
<evidence type="ECO:0000313" key="11">
    <source>
        <dbReference type="Proteomes" id="UP000662074"/>
    </source>
</evidence>
<keyword evidence="4 9" id="KW-0812">Transmembrane</keyword>
<feature type="transmembrane region" description="Helical" evidence="9">
    <location>
        <begin position="273"/>
        <end position="294"/>
    </location>
</feature>
<evidence type="ECO:0000256" key="5">
    <source>
        <dbReference type="ARBA" id="ARBA00022989"/>
    </source>
</evidence>
<dbReference type="Proteomes" id="UP000662074">
    <property type="component" value="Unassembled WGS sequence"/>
</dbReference>
<reference evidence="10" key="2">
    <citation type="submission" date="2020-09" db="EMBL/GenBank/DDBJ databases">
        <authorList>
            <person name="Sun Q."/>
            <person name="Sedlacek I."/>
        </authorList>
    </citation>
    <scope>NUCLEOTIDE SEQUENCE</scope>
    <source>
        <strain evidence="10">CCM 8711</strain>
    </source>
</reference>
<evidence type="ECO:0008006" key="12">
    <source>
        <dbReference type="Google" id="ProtNLM"/>
    </source>
</evidence>
<protein>
    <recommendedName>
        <fullName evidence="12">Multidrug transporter</fullName>
    </recommendedName>
</protein>
<sequence length="343" mass="39608">MWLLNITFSAMYTRRNIKSSIILRFAWKNLILFTLYASLVVLAYVLLRRYDIYIGIPFLPVSTTGIAVAFYLGFKNNQSYDRFWEARKAWGGITNYSRVWGSQVISYINSQPDKAGTDAEIAKKLIYRQIAWINALRIQLRKTTIYDRKNISYVPVFDLGADNKSLDAISGFLSEAEYNEVLAKANAATQLFRLQGMHLTQLVTNGTLSERRQIDMMRTIEQLYNFQGVCERIKNTPFPRQYAYMSTIFVWIFLLILPFGLVEQFSGSKTAHMIWLAVPFNVLISWFFSTMEIVGDNSEDPFENYVNDVPMTAISRNIEIDLREMLGETNLPPRIQPVNDVLL</sequence>
<feature type="transmembrane region" description="Helical" evidence="9">
    <location>
        <begin position="21"/>
        <end position="46"/>
    </location>
</feature>
<comment type="subcellular location">
    <subcellularLocation>
        <location evidence="1">Cell membrane</location>
        <topology evidence="1">Multi-pass membrane protein</topology>
    </subcellularLocation>
</comment>
<dbReference type="InterPro" id="IPR044669">
    <property type="entry name" value="YneE/VCCN1/2-like"/>
</dbReference>
<reference evidence="10" key="1">
    <citation type="journal article" date="2014" name="Int. J. Syst. Evol. Microbiol.">
        <title>Complete genome sequence of Corynebacterium casei LMG S-19264T (=DSM 44701T), isolated from a smear-ripened cheese.</title>
        <authorList>
            <consortium name="US DOE Joint Genome Institute (JGI-PGF)"/>
            <person name="Walter F."/>
            <person name="Albersmeier A."/>
            <person name="Kalinowski J."/>
            <person name="Ruckert C."/>
        </authorList>
    </citation>
    <scope>NUCLEOTIDE SEQUENCE</scope>
    <source>
        <strain evidence="10">CCM 8711</strain>
    </source>
</reference>
<gene>
    <name evidence="10" type="ORF">GCM10011425_01950</name>
</gene>
<keyword evidence="3" id="KW-1003">Cell membrane</keyword>
<evidence type="ECO:0000256" key="4">
    <source>
        <dbReference type="ARBA" id="ARBA00022692"/>
    </source>
</evidence>